<name>A0A6G3WVD2_9ACTN</name>
<gene>
    <name evidence="3" type="ORF">G3M58_23895</name>
</gene>
<dbReference type="Pfam" id="PF01613">
    <property type="entry name" value="Flavin_Reduct"/>
    <property type="match status" value="1"/>
</dbReference>
<evidence type="ECO:0000313" key="3">
    <source>
        <dbReference type="EMBL" id="NEE09488.1"/>
    </source>
</evidence>
<organism evidence="3">
    <name type="scientific">Streptomyces sp. SID7499</name>
    <dbReference type="NCBI Taxonomy" id="2706086"/>
    <lineage>
        <taxon>Bacteria</taxon>
        <taxon>Bacillati</taxon>
        <taxon>Actinomycetota</taxon>
        <taxon>Actinomycetes</taxon>
        <taxon>Kitasatosporales</taxon>
        <taxon>Streptomycetaceae</taxon>
        <taxon>Streptomyces</taxon>
    </lineage>
</organism>
<dbReference type="Gene3D" id="2.30.110.10">
    <property type="entry name" value="Electron Transport, Fmn-binding Protein, Chain A"/>
    <property type="match status" value="1"/>
</dbReference>
<evidence type="ECO:0000256" key="1">
    <source>
        <dbReference type="ARBA" id="ARBA00023002"/>
    </source>
</evidence>
<dbReference type="InterPro" id="IPR002563">
    <property type="entry name" value="Flavin_Rdtase-like_dom"/>
</dbReference>
<accession>A0A6G3WVD2</accession>
<feature type="domain" description="Flavin reductase like" evidence="2">
    <location>
        <begin position="23"/>
        <end position="173"/>
    </location>
</feature>
<dbReference type="EMBL" id="JAAGMN010002457">
    <property type="protein sequence ID" value="NEE09488.1"/>
    <property type="molecule type" value="Genomic_DNA"/>
</dbReference>
<comment type="caution">
    <text evidence="3">The sequence shown here is derived from an EMBL/GenBank/DDBJ whole genome shotgun (WGS) entry which is preliminary data.</text>
</comment>
<dbReference type="GO" id="GO:0006208">
    <property type="term" value="P:pyrimidine nucleobase catabolic process"/>
    <property type="evidence" value="ECO:0007669"/>
    <property type="project" value="TreeGrafter"/>
</dbReference>
<reference evidence="3" key="1">
    <citation type="submission" date="2020-01" db="EMBL/GenBank/DDBJ databases">
        <title>Insect and environment-associated Actinomycetes.</title>
        <authorList>
            <person name="Currrie C."/>
            <person name="Chevrette M."/>
            <person name="Carlson C."/>
            <person name="Stubbendieck R."/>
            <person name="Wendt-Pienkowski E."/>
        </authorList>
    </citation>
    <scope>NUCLEOTIDE SEQUENCE</scope>
    <source>
        <strain evidence="3">SID7499</strain>
    </source>
</reference>
<dbReference type="InterPro" id="IPR012349">
    <property type="entry name" value="Split_barrel_FMN-bd"/>
</dbReference>
<dbReference type="GO" id="GO:0042602">
    <property type="term" value="F:riboflavin reductase (NADPH) activity"/>
    <property type="evidence" value="ECO:0007669"/>
    <property type="project" value="TreeGrafter"/>
</dbReference>
<evidence type="ECO:0000259" key="2">
    <source>
        <dbReference type="SMART" id="SM00903"/>
    </source>
</evidence>
<sequence>MSGPTALDAPAQAATAQAFRDAFAQLPTGVTVVTTGRSDGGSLCGMTASAVCSLSLDPLMALICLNNDSRTLAGIRANGAFALSLLAQDQAPIAQWFADTGISQADRFARTRHHQADALPVLSDALAWLTCHVDQMHPGGDHTIVTATVRSIGAGVSPTGGRPLVWHQRAFTTLT</sequence>
<dbReference type="PANTHER" id="PTHR30466:SF1">
    <property type="entry name" value="FMN REDUCTASE (NADH) RUTF"/>
    <property type="match status" value="1"/>
</dbReference>
<dbReference type="AlphaFoldDB" id="A0A6G3WVD2"/>
<dbReference type="PANTHER" id="PTHR30466">
    <property type="entry name" value="FLAVIN REDUCTASE"/>
    <property type="match status" value="1"/>
</dbReference>
<dbReference type="InterPro" id="IPR050268">
    <property type="entry name" value="NADH-dep_flavin_reductase"/>
</dbReference>
<dbReference type="SMART" id="SM00903">
    <property type="entry name" value="Flavin_Reduct"/>
    <property type="match status" value="1"/>
</dbReference>
<dbReference type="GO" id="GO:0010181">
    <property type="term" value="F:FMN binding"/>
    <property type="evidence" value="ECO:0007669"/>
    <property type="project" value="InterPro"/>
</dbReference>
<proteinExistence type="predicted"/>
<protein>
    <submittedName>
        <fullName evidence="3">Flavin reductase family protein</fullName>
    </submittedName>
</protein>
<dbReference type="SUPFAM" id="SSF50475">
    <property type="entry name" value="FMN-binding split barrel"/>
    <property type="match status" value="1"/>
</dbReference>
<keyword evidence="1" id="KW-0560">Oxidoreductase</keyword>